<dbReference type="Proteomes" id="UP000010716">
    <property type="component" value="Unassembled WGS sequence"/>
</dbReference>
<feature type="transmembrane region" description="Helical" evidence="1">
    <location>
        <begin position="228"/>
        <end position="247"/>
    </location>
</feature>
<protein>
    <submittedName>
        <fullName evidence="2">Uncharacterized protein</fullName>
    </submittedName>
</protein>
<evidence type="ECO:0000313" key="5">
    <source>
        <dbReference type="Proteomes" id="UP000825179"/>
    </source>
</evidence>
<reference evidence="3 5" key="2">
    <citation type="journal article" date="2020" name="Extremophiles">
        <title>Genomic analysis of Caldalkalibacillus thermarum TA2.A1 reveals aerobic alkaliphilic metabolism and evolutionary hallmarks linking alkaliphilic bacteria and plant life.</title>
        <authorList>
            <person name="de Jong S.I."/>
            <person name="van den Broek M.A."/>
            <person name="Merkel A.Y."/>
            <person name="de la Torre Cortes P."/>
            <person name="Kalamorz F."/>
            <person name="Cook G.M."/>
            <person name="van Loosdrecht M.C.M."/>
            <person name="McMillan D.G.G."/>
        </authorList>
    </citation>
    <scope>NUCLEOTIDE SEQUENCE [LARGE SCALE GENOMIC DNA]</scope>
    <source>
        <strain evidence="3 5">TA2.A1</strain>
    </source>
</reference>
<evidence type="ECO:0000313" key="2">
    <source>
        <dbReference type="EMBL" id="EGL84132.1"/>
    </source>
</evidence>
<proteinExistence type="predicted"/>
<dbReference type="EMBL" id="AFCE01000042">
    <property type="protein sequence ID" value="EGL84132.1"/>
    <property type="molecule type" value="Genomic_DNA"/>
</dbReference>
<name>F5L3F3_CALTT</name>
<dbReference type="OrthoDB" id="2988418at2"/>
<keyword evidence="1" id="KW-1133">Transmembrane helix</keyword>
<reference evidence="2 4" key="1">
    <citation type="journal article" date="2011" name="J. Bacteriol.">
        <title>Draft genome sequence of the thermoalkaliphilic Caldalkalibacillus thermarum strain TA2.A1.</title>
        <authorList>
            <person name="Kalamorz F."/>
            <person name="Keis S."/>
            <person name="McMillan D.G."/>
            <person name="Olsson K."/>
            <person name="Stanton J.A."/>
            <person name="Stockwell P."/>
            <person name="Black M.A."/>
            <person name="Klingeman D.M."/>
            <person name="Land M.L."/>
            <person name="Han C.S."/>
            <person name="Martin S.L."/>
            <person name="Becher S.A."/>
            <person name="Peddie C.J."/>
            <person name="Morgan H.W."/>
            <person name="Matthies D."/>
            <person name="Preiss L."/>
            <person name="Meier T."/>
            <person name="Brown S.D."/>
            <person name="Cook G.M."/>
        </authorList>
    </citation>
    <scope>NUCLEOTIDE SEQUENCE [LARGE SCALE GENOMIC DNA]</scope>
    <source>
        <strain evidence="2 4">TA2.A1</strain>
    </source>
</reference>
<reference evidence="3" key="3">
    <citation type="submission" date="2021-08" db="EMBL/GenBank/DDBJ databases">
        <authorList>
            <person name="de Jong S."/>
            <person name="van den Broek M."/>
            <person name="Merkel A."/>
            <person name="de la Torre Cortes P."/>
            <person name="Kalamorz F."/>
            <person name="Cook G."/>
            <person name="van Loosdrecht M."/>
            <person name="McMillan D."/>
        </authorList>
    </citation>
    <scope>NUCLEOTIDE SEQUENCE</scope>
    <source>
        <strain evidence="3">TA2.A1</strain>
    </source>
</reference>
<evidence type="ECO:0000313" key="3">
    <source>
        <dbReference type="EMBL" id="QZT35035.1"/>
    </source>
</evidence>
<organism evidence="2 4">
    <name type="scientific">Caldalkalibacillus thermarum (strain TA2.A1)</name>
    <dbReference type="NCBI Taxonomy" id="986075"/>
    <lineage>
        <taxon>Bacteria</taxon>
        <taxon>Bacillati</taxon>
        <taxon>Bacillota</taxon>
        <taxon>Bacilli</taxon>
        <taxon>Bacillales</taxon>
        <taxon>Bacillaceae</taxon>
        <taxon>Caldalkalibacillus</taxon>
    </lineage>
</organism>
<dbReference type="RefSeq" id="WP_007502424.1">
    <property type="nucleotide sequence ID" value="NZ_AFCE01000042.1"/>
</dbReference>
<dbReference type="AlphaFoldDB" id="F5L3F3"/>
<keyword evidence="5" id="KW-1185">Reference proteome</keyword>
<dbReference type="EMBL" id="CP082237">
    <property type="protein sequence ID" value="QZT35035.1"/>
    <property type="molecule type" value="Genomic_DNA"/>
</dbReference>
<sequence length="252" mass="28695">MTSRLTATERTIFVLFLFILSWMASGEVEASEPHHVRILKMEMMVLGGDGELRVVQTIHYKNQDETDAPFLVALPKPHNNPWVIQGIPEDAEITQQDDGLLVDWPLPVGETTVTVGYTIPLEDRSVTPVFRQPVLTEQIDVLIEINKLIVQTGDFLPQSQREQYGGQEFRRFTKLNLQPNEPWPVFFRMYRVDEARAGKEPYLIAGEAVDPSLKVIGHVHQKNIPKTVFNIFTIIFILTVGMISIRWSTKGT</sequence>
<dbReference type="KEGG" id="cthu:HUR95_07340"/>
<keyword evidence="1" id="KW-0472">Membrane</keyword>
<evidence type="ECO:0000256" key="1">
    <source>
        <dbReference type="SAM" id="Phobius"/>
    </source>
</evidence>
<keyword evidence="1" id="KW-0812">Transmembrane</keyword>
<evidence type="ECO:0000313" key="4">
    <source>
        <dbReference type="Proteomes" id="UP000010716"/>
    </source>
</evidence>
<accession>F5L3F3</accession>
<gene>
    <name evidence="2" type="ORF">CathTA2_0314</name>
    <name evidence="3" type="ORF">HUR95_07340</name>
</gene>
<dbReference type="Proteomes" id="UP000825179">
    <property type="component" value="Chromosome"/>
</dbReference>